<evidence type="ECO:0000313" key="6">
    <source>
        <dbReference type="Proteomes" id="UP000277896"/>
    </source>
</evidence>
<gene>
    <name evidence="3" type="primary">rimJ_1</name>
    <name evidence="4" type="ORF">EUZ87_09985</name>
    <name evidence="2" type="ORF">LP667_10375</name>
    <name evidence="3" type="ORF">LPPLD21_02557</name>
</gene>
<dbReference type="Gene3D" id="3.40.630.30">
    <property type="match status" value="1"/>
</dbReference>
<accession>A0A098R351</accession>
<dbReference type="PROSITE" id="PS51186">
    <property type="entry name" value="GNAT"/>
    <property type="match status" value="1"/>
</dbReference>
<dbReference type="EMBL" id="BDOR01000019">
    <property type="protein sequence ID" value="GBF03002.1"/>
    <property type="molecule type" value="Genomic_DNA"/>
</dbReference>
<evidence type="ECO:0000313" key="4">
    <source>
        <dbReference type="EMBL" id="TBX41082.1"/>
    </source>
</evidence>
<dbReference type="KEGG" id="lpx:ASU28_10205"/>
<reference evidence="3 5" key="1">
    <citation type="submission" date="2017-04" db="EMBL/GenBank/DDBJ databases">
        <title>In vitro and in silico characterization of Lactobacillus paraplantarum D2-1, a starter culture for soymilk fermentation.</title>
        <authorList>
            <person name="Endo A."/>
            <person name="Sasaki F."/>
            <person name="Maeno S."/>
            <person name="Kanesaki Y."/>
            <person name="Kubota E."/>
            <person name="Torres G.A."/>
            <person name="Tomita S."/>
            <person name="Nakagawa J."/>
        </authorList>
    </citation>
    <scope>NUCLEOTIDE SEQUENCE [LARGE SCALE GENOMIC DNA]</scope>
    <source>
        <strain evidence="3 5">D2-1</strain>
    </source>
</reference>
<dbReference type="PANTHER" id="PTHR43441:SF12">
    <property type="entry name" value="RIBOSOMAL N-ACETYLTRANSFERASE YDAF-RELATED"/>
    <property type="match status" value="1"/>
</dbReference>
<reference evidence="2 6" key="2">
    <citation type="submission" date="2018-10" db="EMBL/GenBank/DDBJ databases">
        <title>Genome seuquencing of Lactobacillus species.</title>
        <authorList>
            <person name="Baek C."/>
            <person name="Yi H."/>
        </authorList>
    </citation>
    <scope>NUCLEOTIDE SEQUENCE [LARGE SCALE GENOMIC DNA]</scope>
    <source>
        <strain evidence="2 6">DSM 10667</strain>
    </source>
</reference>
<dbReference type="Proteomes" id="UP000277896">
    <property type="component" value="Chromosome"/>
</dbReference>
<feature type="domain" description="N-acetyltransferase" evidence="1">
    <location>
        <begin position="24"/>
        <end position="176"/>
    </location>
</feature>
<keyword evidence="4" id="KW-0808">Transferase</keyword>
<dbReference type="GO" id="GO:0005737">
    <property type="term" value="C:cytoplasm"/>
    <property type="evidence" value="ECO:0007669"/>
    <property type="project" value="TreeGrafter"/>
</dbReference>
<dbReference type="GO" id="GO:0008999">
    <property type="term" value="F:protein-N-terminal-alanine acetyltransferase activity"/>
    <property type="evidence" value="ECO:0007669"/>
    <property type="project" value="TreeGrafter"/>
</dbReference>
<evidence type="ECO:0000313" key="3">
    <source>
        <dbReference type="EMBL" id="GBF03002.1"/>
    </source>
</evidence>
<reference evidence="4 7" key="3">
    <citation type="submission" date="2019-01" db="EMBL/GenBank/DDBJ databases">
        <title>Draft genome sequence of Lactobacillus paraplantarum OSY-TC318, a Producer of the novel lantibiotic Paraplantaracin TC318.</title>
        <authorList>
            <person name="Hussein W.E."/>
            <person name="Huang E."/>
            <person name="Yousef A.E."/>
        </authorList>
    </citation>
    <scope>NUCLEOTIDE SEQUENCE [LARGE SCALE GENOMIC DNA]</scope>
    <source>
        <strain evidence="4 7">OSY-TC318</strain>
    </source>
</reference>
<proteinExistence type="predicted"/>
<dbReference type="Pfam" id="PF13302">
    <property type="entry name" value="Acetyltransf_3"/>
    <property type="match status" value="1"/>
</dbReference>
<dbReference type="Proteomes" id="UP000292648">
    <property type="component" value="Unassembled WGS sequence"/>
</dbReference>
<dbReference type="eggNOG" id="COG1670">
    <property type="taxonomic scope" value="Bacteria"/>
</dbReference>
<dbReference type="Proteomes" id="UP000236162">
    <property type="component" value="Unassembled WGS sequence"/>
</dbReference>
<dbReference type="EMBL" id="SEHH01000068">
    <property type="protein sequence ID" value="TBX41082.1"/>
    <property type="molecule type" value="Genomic_DNA"/>
</dbReference>
<organism evidence="4 7">
    <name type="scientific">Lactiplantibacillus paraplantarum</name>
    <dbReference type="NCBI Taxonomy" id="60520"/>
    <lineage>
        <taxon>Bacteria</taxon>
        <taxon>Bacillati</taxon>
        <taxon>Bacillota</taxon>
        <taxon>Bacilli</taxon>
        <taxon>Lactobacillales</taxon>
        <taxon>Lactobacillaceae</taxon>
        <taxon>Lactiplantibacillus</taxon>
    </lineage>
</organism>
<keyword evidence="5" id="KW-1185">Reference proteome</keyword>
<dbReference type="SUPFAM" id="SSF55729">
    <property type="entry name" value="Acyl-CoA N-acyltransferases (Nat)"/>
    <property type="match status" value="1"/>
</dbReference>
<dbReference type="GO" id="GO:1990189">
    <property type="term" value="F:protein N-terminal-serine acetyltransferase activity"/>
    <property type="evidence" value="ECO:0007669"/>
    <property type="project" value="TreeGrafter"/>
</dbReference>
<protein>
    <submittedName>
        <fullName evidence="4">N-acetyltransferase</fullName>
    </submittedName>
    <submittedName>
        <fullName evidence="3">Ribosomal-protein-serine acetyltransferase</fullName>
    </submittedName>
</protein>
<dbReference type="EMBL" id="CP032744">
    <property type="protein sequence ID" value="AYJ39180.1"/>
    <property type="molecule type" value="Genomic_DNA"/>
</dbReference>
<evidence type="ECO:0000313" key="7">
    <source>
        <dbReference type="Proteomes" id="UP000292648"/>
    </source>
</evidence>
<dbReference type="HOGENOM" id="CLU_013985_3_0_9"/>
<evidence type="ECO:0000313" key="2">
    <source>
        <dbReference type="EMBL" id="AYJ39180.1"/>
    </source>
</evidence>
<name>A0A098R351_9LACO</name>
<dbReference type="AlphaFoldDB" id="A0A098R351"/>
<dbReference type="InterPro" id="IPR016181">
    <property type="entry name" value="Acyl_CoA_acyltransferase"/>
</dbReference>
<dbReference type="InterPro" id="IPR051908">
    <property type="entry name" value="Ribosomal_N-acetyltransferase"/>
</dbReference>
<evidence type="ECO:0000313" key="5">
    <source>
        <dbReference type="Proteomes" id="UP000236162"/>
    </source>
</evidence>
<dbReference type="RefSeq" id="WP_021732591.1">
    <property type="nucleotide sequence ID" value="NZ_AVAI01000157.1"/>
</dbReference>
<sequence length="184" mass="20940">MFINIIDKHISLKPTEVADAEPLFDLVDHNRDYLKPWMPWVDATATVADERHFIESMLTKQAHGQVFITTIIVDGEVAGMLDLHNISAINHNGEIGYWLGQTFTGHGVMTKALERLEEIAFTELDLHKVTLGADIANKASRAVAERRKYHLDATLPENILLNGQYRDEVIYSLTVDEWSKRRDD</sequence>
<evidence type="ECO:0000259" key="1">
    <source>
        <dbReference type="PROSITE" id="PS51186"/>
    </source>
</evidence>
<dbReference type="PANTHER" id="PTHR43441">
    <property type="entry name" value="RIBOSOMAL-PROTEIN-SERINE ACETYLTRANSFERASE"/>
    <property type="match status" value="1"/>
</dbReference>
<dbReference type="InterPro" id="IPR000182">
    <property type="entry name" value="GNAT_dom"/>
</dbReference>